<gene>
    <name evidence="1" type="ORF">QAD02_020751</name>
</gene>
<evidence type="ECO:0000313" key="1">
    <source>
        <dbReference type="EMBL" id="KAJ8684958.1"/>
    </source>
</evidence>
<sequence length="478" mass="53636">MSPLLALDPPIDMIITFILDIMHLLYLGIQLRLFQNWKDGEPAVRLSMAQRTELDRRTKMLKGDIPYEFKRKMRTTNHFPDFKAIDHRFFALYCGPIVFQKILSDSCYNHFLLFHVACRLISSREAVNHSRLAKQYFSDFVGISKTLYGLKFVSLNVHSSHHVVDDVVNSGSNADDNSTFPFESELYKAEYMLKSPNNTLAQYCRRIHEERSVLDLTARVPLETQILKTKNLPEAFEKLSQLENDENRWSPCDATPEEWEAKAVAALRQAQLMAKSNALPQKFQSSMPYVHHATHNPPIVLIRNYRTLNKITTGLKEVSSAVGSNLSNAKSWKMEPPVGHVTIPTDTSAASVSTVTRAKTSTNQPQPENTPILITVPHQNSLINPSTHDGQTLPVFVQEISEPPLKQMRLDDDPSSVASNQSSSYSIIASENSDDQGESSSNDDSDEDSDSAGFIASLQGDNSAFISRLLLSLTRSVH</sequence>
<name>A0ACC2PPJ8_9HYME</name>
<accession>A0ACC2PPJ8</accession>
<comment type="caution">
    <text evidence="1">The sequence shown here is derived from an EMBL/GenBank/DDBJ whole genome shotgun (WGS) entry which is preliminary data.</text>
</comment>
<proteinExistence type="predicted"/>
<evidence type="ECO:0000313" key="2">
    <source>
        <dbReference type="Proteomes" id="UP001239111"/>
    </source>
</evidence>
<reference evidence="1" key="1">
    <citation type="submission" date="2023-04" db="EMBL/GenBank/DDBJ databases">
        <title>A chromosome-level genome assembly of the parasitoid wasp Eretmocerus hayati.</title>
        <authorList>
            <person name="Zhong Y."/>
            <person name="Liu S."/>
            <person name="Liu Y."/>
        </authorList>
    </citation>
    <scope>NUCLEOTIDE SEQUENCE</scope>
    <source>
        <strain evidence="1">ZJU_SS_LIU_2023</strain>
    </source>
</reference>
<protein>
    <submittedName>
        <fullName evidence="1">Uncharacterized protein</fullName>
    </submittedName>
</protein>
<dbReference type="EMBL" id="CM056741">
    <property type="protein sequence ID" value="KAJ8684958.1"/>
    <property type="molecule type" value="Genomic_DNA"/>
</dbReference>
<organism evidence="1 2">
    <name type="scientific">Eretmocerus hayati</name>
    <dbReference type="NCBI Taxonomy" id="131215"/>
    <lineage>
        <taxon>Eukaryota</taxon>
        <taxon>Metazoa</taxon>
        <taxon>Ecdysozoa</taxon>
        <taxon>Arthropoda</taxon>
        <taxon>Hexapoda</taxon>
        <taxon>Insecta</taxon>
        <taxon>Pterygota</taxon>
        <taxon>Neoptera</taxon>
        <taxon>Endopterygota</taxon>
        <taxon>Hymenoptera</taxon>
        <taxon>Apocrita</taxon>
        <taxon>Proctotrupomorpha</taxon>
        <taxon>Chalcidoidea</taxon>
        <taxon>Aphelinidae</taxon>
        <taxon>Aphelininae</taxon>
        <taxon>Eretmocerus</taxon>
    </lineage>
</organism>
<dbReference type="Proteomes" id="UP001239111">
    <property type="component" value="Chromosome 1"/>
</dbReference>
<keyword evidence="2" id="KW-1185">Reference proteome</keyword>